<sequence>MDEYSELLIVNRPVIYISVSELLNTHKLLGHQEVFSPDSADPLRLLLKDPDWGSHLCRNSSVFKQLVIDAIRTQPGDSSEDILRTSLLT</sequence>
<dbReference type="PANTHER" id="PTHR14149">
    <property type="entry name" value="RAS GTPASE-ACTIVATING PROTEIN WITH IQ MOTIF"/>
    <property type="match status" value="1"/>
</dbReference>
<dbReference type="GO" id="GO:0051015">
    <property type="term" value="F:actin filament binding"/>
    <property type="evidence" value="ECO:0007669"/>
    <property type="project" value="TreeGrafter"/>
</dbReference>
<dbReference type="GO" id="GO:0005096">
    <property type="term" value="F:GTPase activator activity"/>
    <property type="evidence" value="ECO:0007669"/>
    <property type="project" value="TreeGrafter"/>
</dbReference>
<dbReference type="GO" id="GO:0005938">
    <property type="term" value="C:cell cortex"/>
    <property type="evidence" value="ECO:0007669"/>
    <property type="project" value="TreeGrafter"/>
</dbReference>
<dbReference type="EMBL" id="BRZM01000146">
    <property type="protein sequence ID" value="GLD68711.1"/>
    <property type="molecule type" value="Genomic_DNA"/>
</dbReference>
<dbReference type="InterPro" id="IPR008936">
    <property type="entry name" value="Rho_GTPase_activation_prot"/>
</dbReference>
<proteinExistence type="predicted"/>
<evidence type="ECO:0000313" key="2">
    <source>
        <dbReference type="Proteomes" id="UP001279410"/>
    </source>
</evidence>
<dbReference type="Gene3D" id="1.10.506.10">
    <property type="entry name" value="GTPase Activation - p120gap, domain 1"/>
    <property type="match status" value="1"/>
</dbReference>
<dbReference type="AlphaFoldDB" id="A0AAD3N9I7"/>
<protein>
    <submittedName>
        <fullName evidence="1">Ras GTPase-activating-like protein IQGAP3</fullName>
    </submittedName>
</protein>
<dbReference type="GO" id="GO:1903479">
    <property type="term" value="P:mitotic actomyosin contractile ring assembly actin filament organization"/>
    <property type="evidence" value="ECO:0007669"/>
    <property type="project" value="TreeGrafter"/>
</dbReference>
<dbReference type="Proteomes" id="UP001279410">
    <property type="component" value="Unassembled WGS sequence"/>
</dbReference>
<organism evidence="1 2">
    <name type="scientific">Lates japonicus</name>
    <name type="common">Japanese lates</name>
    <dbReference type="NCBI Taxonomy" id="270547"/>
    <lineage>
        <taxon>Eukaryota</taxon>
        <taxon>Metazoa</taxon>
        <taxon>Chordata</taxon>
        <taxon>Craniata</taxon>
        <taxon>Vertebrata</taxon>
        <taxon>Euteleostomi</taxon>
        <taxon>Actinopterygii</taxon>
        <taxon>Neopterygii</taxon>
        <taxon>Teleostei</taxon>
        <taxon>Neoteleostei</taxon>
        <taxon>Acanthomorphata</taxon>
        <taxon>Carangaria</taxon>
        <taxon>Carangaria incertae sedis</taxon>
        <taxon>Centropomidae</taxon>
        <taxon>Lates</taxon>
    </lineage>
</organism>
<evidence type="ECO:0000313" key="1">
    <source>
        <dbReference type="EMBL" id="GLD68711.1"/>
    </source>
</evidence>
<gene>
    <name evidence="1" type="ORF">AKAME5_002002400</name>
</gene>
<comment type="caution">
    <text evidence="1">The sequence shown here is derived from an EMBL/GenBank/DDBJ whole genome shotgun (WGS) entry which is preliminary data.</text>
</comment>
<accession>A0AAD3N9I7</accession>
<reference evidence="1" key="1">
    <citation type="submission" date="2022-08" db="EMBL/GenBank/DDBJ databases">
        <title>Genome sequencing of akame (Lates japonicus).</title>
        <authorList>
            <person name="Hashiguchi Y."/>
            <person name="Takahashi H."/>
        </authorList>
    </citation>
    <scope>NUCLEOTIDE SEQUENCE</scope>
    <source>
        <strain evidence="1">Kochi</strain>
    </source>
</reference>
<dbReference type="GO" id="GO:0005516">
    <property type="term" value="F:calmodulin binding"/>
    <property type="evidence" value="ECO:0007669"/>
    <property type="project" value="TreeGrafter"/>
</dbReference>
<dbReference type="PANTHER" id="PTHR14149:SF10">
    <property type="entry name" value="RAS GTPASE-ACTIVATING-LIKE PROTEIN IQGAP3"/>
    <property type="match status" value="1"/>
</dbReference>
<keyword evidence="2" id="KW-1185">Reference proteome</keyword>
<name>A0AAD3N9I7_LATJO</name>